<reference evidence="1 2" key="1">
    <citation type="submission" date="2012-04" db="EMBL/GenBank/DDBJ databases">
        <title>The Genome Sequence of Bartonella koehlerae C-29.</title>
        <authorList>
            <consortium name="The Broad Institute Genome Sequencing Platform"/>
            <consortium name="The Broad Institute Genome Sequencing Center for Infectious Disease"/>
            <person name="Feldgarden M."/>
            <person name="Kirby J."/>
            <person name="Kosoy M."/>
            <person name="Birtles R."/>
            <person name="Probert W.S."/>
            <person name="Chiaraviglio L."/>
            <person name="Walker B."/>
            <person name="Young S.K."/>
            <person name="Zeng Q."/>
            <person name="Gargeya S."/>
            <person name="Fitzgerald M."/>
            <person name="Haas B."/>
            <person name="Abouelleil A."/>
            <person name="Alvarado L."/>
            <person name="Arachchi H.M."/>
            <person name="Berlin A.M."/>
            <person name="Chapman S.B."/>
            <person name="Goldberg J."/>
            <person name="Griggs A."/>
            <person name="Gujja S."/>
            <person name="Hansen M."/>
            <person name="Howarth C."/>
            <person name="Imamovic A."/>
            <person name="Larimer J."/>
            <person name="McCowen C."/>
            <person name="Montmayeur A."/>
            <person name="Murphy C."/>
            <person name="Neiman D."/>
            <person name="Pearson M."/>
            <person name="Priest M."/>
            <person name="Roberts A."/>
            <person name="Saif S."/>
            <person name="Shea T."/>
            <person name="Sisk P."/>
            <person name="Sykes S."/>
            <person name="Wortman J."/>
            <person name="Nusbaum C."/>
            <person name="Birren B."/>
        </authorList>
    </citation>
    <scope>NUCLEOTIDE SEQUENCE [LARGE SCALE GENOMIC DNA]</scope>
    <source>
        <strain evidence="1 2">C-29</strain>
    </source>
</reference>
<organism evidence="1 2">
    <name type="scientific">Bartonella koehlerae C-29</name>
    <dbReference type="NCBI Taxonomy" id="1134510"/>
    <lineage>
        <taxon>Bacteria</taxon>
        <taxon>Pseudomonadati</taxon>
        <taxon>Pseudomonadota</taxon>
        <taxon>Alphaproteobacteria</taxon>
        <taxon>Hyphomicrobiales</taxon>
        <taxon>Bartonellaceae</taxon>
        <taxon>Bartonella</taxon>
    </lineage>
</organism>
<protein>
    <submittedName>
        <fullName evidence="1">Uncharacterized protein</fullName>
    </submittedName>
</protein>
<name>A0A067WKT8_9HYPH</name>
<proteinExistence type="predicted"/>
<evidence type="ECO:0000313" key="2">
    <source>
        <dbReference type="Proteomes" id="UP000027015"/>
    </source>
</evidence>
<comment type="caution">
    <text evidence="1">The sequence shown here is derived from an EMBL/GenBank/DDBJ whole genome shotgun (WGS) entry which is preliminary data.</text>
</comment>
<dbReference type="AlphaFoldDB" id="A0A067WKT8"/>
<accession>A0A067WKT8</accession>
<dbReference type="Proteomes" id="UP000027015">
    <property type="component" value="Unassembled WGS sequence"/>
</dbReference>
<dbReference type="HOGENOM" id="CLU_2876725_0_0_5"/>
<keyword evidence="2" id="KW-1185">Reference proteome</keyword>
<sequence>MKNENRHTKLLAQKTPLLEKNICFSFPLKPSILKKPILSTFRALSLQALVPLEVIARMYLLII</sequence>
<dbReference type="PATRIC" id="fig|1134510.3.peg.13"/>
<dbReference type="EMBL" id="AHPL01000001">
    <property type="protein sequence ID" value="KEC56517.1"/>
    <property type="molecule type" value="Genomic_DNA"/>
</dbReference>
<evidence type="ECO:0000313" key="1">
    <source>
        <dbReference type="EMBL" id="KEC56517.1"/>
    </source>
</evidence>
<gene>
    <name evidence="1" type="ORF">O9A_00011</name>
</gene>